<protein>
    <submittedName>
        <fullName evidence="1">Uncharacterized protein</fullName>
    </submittedName>
</protein>
<gene>
    <name evidence="1" type="ORF">PAECIP111802_07291</name>
</gene>
<evidence type="ECO:0000313" key="1">
    <source>
        <dbReference type="EMBL" id="CAG7659038.1"/>
    </source>
</evidence>
<dbReference type="EMBL" id="CAJVCE010000055">
    <property type="protein sequence ID" value="CAG7659038.1"/>
    <property type="molecule type" value="Genomic_DNA"/>
</dbReference>
<comment type="caution">
    <text evidence="1">The sequence shown here is derived from an EMBL/GenBank/DDBJ whole genome shotgun (WGS) entry which is preliminary data.</text>
</comment>
<reference evidence="1 2" key="1">
    <citation type="submission" date="2021-06" db="EMBL/GenBank/DDBJ databases">
        <authorList>
            <person name="Criscuolo A."/>
        </authorList>
    </citation>
    <scope>NUCLEOTIDE SEQUENCE [LARGE SCALE GENOMIC DNA]</scope>
    <source>
        <strain evidence="2">CIP 111802</strain>
    </source>
</reference>
<keyword evidence="2" id="KW-1185">Reference proteome</keyword>
<sequence length="33" mass="3811">MEQNKPYSLCYIFYPLIYAANEITDVVCHMAAV</sequence>
<evidence type="ECO:0000313" key="2">
    <source>
        <dbReference type="Proteomes" id="UP000730618"/>
    </source>
</evidence>
<name>A0ABN7TX69_9BACL</name>
<dbReference type="Proteomes" id="UP000730618">
    <property type="component" value="Unassembled WGS sequence"/>
</dbReference>
<organism evidence="1 2">
    <name type="scientific">Paenibacillus allorhizosphaerae</name>
    <dbReference type="NCBI Taxonomy" id="2849866"/>
    <lineage>
        <taxon>Bacteria</taxon>
        <taxon>Bacillati</taxon>
        <taxon>Bacillota</taxon>
        <taxon>Bacilli</taxon>
        <taxon>Bacillales</taxon>
        <taxon>Paenibacillaceae</taxon>
        <taxon>Paenibacillus</taxon>
    </lineage>
</organism>
<accession>A0ABN7TX69</accession>
<proteinExistence type="predicted"/>